<dbReference type="Gene3D" id="1.10.10.60">
    <property type="entry name" value="Homeodomain-like"/>
    <property type="match status" value="1"/>
</dbReference>
<dbReference type="PANTHER" id="PTHR43130">
    <property type="entry name" value="ARAC-FAMILY TRANSCRIPTIONAL REGULATOR"/>
    <property type="match status" value="1"/>
</dbReference>
<dbReference type="GO" id="GO:0043565">
    <property type="term" value="F:sequence-specific DNA binding"/>
    <property type="evidence" value="ECO:0007669"/>
    <property type="project" value="InterPro"/>
</dbReference>
<evidence type="ECO:0000256" key="1">
    <source>
        <dbReference type="ARBA" id="ARBA00023015"/>
    </source>
</evidence>
<dbReference type="PROSITE" id="PS01124">
    <property type="entry name" value="HTH_ARAC_FAMILY_2"/>
    <property type="match status" value="1"/>
</dbReference>
<organism evidence="4 5">
    <name type="scientific">Tistrella mobilis</name>
    <dbReference type="NCBI Taxonomy" id="171437"/>
    <lineage>
        <taxon>Bacteria</taxon>
        <taxon>Pseudomonadati</taxon>
        <taxon>Pseudomonadota</taxon>
        <taxon>Alphaproteobacteria</taxon>
        <taxon>Geminicoccales</taxon>
        <taxon>Geminicoccaceae</taxon>
        <taxon>Tistrella</taxon>
    </lineage>
</organism>
<dbReference type="AlphaFoldDB" id="A0A162KUC6"/>
<dbReference type="PANTHER" id="PTHR43130:SF3">
    <property type="entry name" value="HTH-TYPE TRANSCRIPTIONAL REGULATOR RV1931C"/>
    <property type="match status" value="1"/>
</dbReference>
<reference evidence="4 5" key="1">
    <citation type="submission" date="2015-12" db="EMBL/GenBank/DDBJ databases">
        <title>Genome sequence of Tistrella mobilis MCCC 1A02139.</title>
        <authorList>
            <person name="Lu L."/>
            <person name="Lai Q."/>
            <person name="Shao Z."/>
            <person name="Qian P."/>
        </authorList>
    </citation>
    <scope>NUCLEOTIDE SEQUENCE [LARGE SCALE GENOMIC DNA]</scope>
    <source>
        <strain evidence="4 5">MCCC 1A02139</strain>
    </source>
</reference>
<dbReference type="SMART" id="SM00342">
    <property type="entry name" value="HTH_ARAC"/>
    <property type="match status" value="1"/>
</dbReference>
<evidence type="ECO:0000313" key="5">
    <source>
        <dbReference type="Proteomes" id="UP000075787"/>
    </source>
</evidence>
<dbReference type="GeneID" id="97240688"/>
<feature type="domain" description="HTH araC/xylS-type" evidence="3">
    <location>
        <begin position="210"/>
        <end position="308"/>
    </location>
</feature>
<sequence length="312" mass="33591">MIGILIFPDFQLLDATGPASVFEIAQRLVPTAATSRMIAVEPGAVRSSSGVEVLAAGLRSAEAVTTLVVAGGLGVDQATGCRTTLALVRDLARRGVRIASVCSGAYVLAAAGLLNGRKATTHWCRTQDFVARYPEVRLDPDRIFLRDGNIWTSAGITAGIDLALAMMAEDHGDAVAKDIARQLVLYHRRGGGQSQFSSLLELKAPDGRFGPLLSWVRENLDKPLTVESLAERAGLSPRHFARSFTAETGSTPSKAIERLRLEVARERVQSSGESIERVAETTGFGDAERMRRAFLRAFGHPPQSVRRTARLS</sequence>
<keyword evidence="2" id="KW-0804">Transcription</keyword>
<comment type="caution">
    <text evidence="4">The sequence shown here is derived from an EMBL/GenBank/DDBJ whole genome shotgun (WGS) entry which is preliminary data.</text>
</comment>
<gene>
    <name evidence="4" type="ORF">AUP44_06380</name>
</gene>
<keyword evidence="1" id="KW-0805">Transcription regulation</keyword>
<dbReference type="Pfam" id="PF01965">
    <property type="entry name" value="DJ-1_PfpI"/>
    <property type="match status" value="1"/>
</dbReference>
<proteinExistence type="predicted"/>
<dbReference type="RefSeq" id="WP_062764830.1">
    <property type="nucleotide sequence ID" value="NZ_CP121045.1"/>
</dbReference>
<dbReference type="Proteomes" id="UP000075787">
    <property type="component" value="Unassembled WGS sequence"/>
</dbReference>
<dbReference type="SUPFAM" id="SSF46689">
    <property type="entry name" value="Homeodomain-like"/>
    <property type="match status" value="2"/>
</dbReference>
<evidence type="ECO:0000256" key="2">
    <source>
        <dbReference type="ARBA" id="ARBA00023163"/>
    </source>
</evidence>
<name>A0A162KUC6_9PROT</name>
<dbReference type="InterPro" id="IPR052158">
    <property type="entry name" value="INH-QAR"/>
</dbReference>
<dbReference type="Gene3D" id="3.40.50.880">
    <property type="match status" value="1"/>
</dbReference>
<dbReference type="InterPro" id="IPR009057">
    <property type="entry name" value="Homeodomain-like_sf"/>
</dbReference>
<dbReference type="InterPro" id="IPR002818">
    <property type="entry name" value="DJ-1/PfpI"/>
</dbReference>
<evidence type="ECO:0000313" key="4">
    <source>
        <dbReference type="EMBL" id="KYO52102.1"/>
    </source>
</evidence>
<dbReference type="CDD" id="cd03137">
    <property type="entry name" value="GATase1_AraC_1"/>
    <property type="match status" value="1"/>
</dbReference>
<dbReference type="InterPro" id="IPR018060">
    <property type="entry name" value="HTH_AraC"/>
</dbReference>
<evidence type="ECO:0000259" key="3">
    <source>
        <dbReference type="PROSITE" id="PS01124"/>
    </source>
</evidence>
<dbReference type="InterPro" id="IPR029062">
    <property type="entry name" value="Class_I_gatase-like"/>
</dbReference>
<dbReference type="OrthoDB" id="9793422at2"/>
<dbReference type="Pfam" id="PF12833">
    <property type="entry name" value="HTH_18"/>
    <property type="match status" value="1"/>
</dbReference>
<dbReference type="SUPFAM" id="SSF52317">
    <property type="entry name" value="Class I glutamine amidotransferase-like"/>
    <property type="match status" value="1"/>
</dbReference>
<protein>
    <submittedName>
        <fullName evidence="4">AraC family transcriptional regulator</fullName>
    </submittedName>
</protein>
<dbReference type="EMBL" id="LPZR01000163">
    <property type="protein sequence ID" value="KYO52102.1"/>
    <property type="molecule type" value="Genomic_DNA"/>
</dbReference>
<dbReference type="GO" id="GO:0003700">
    <property type="term" value="F:DNA-binding transcription factor activity"/>
    <property type="evidence" value="ECO:0007669"/>
    <property type="project" value="InterPro"/>
</dbReference>
<accession>A0A162KUC6</accession>